<evidence type="ECO:0000256" key="5">
    <source>
        <dbReference type="ARBA" id="ARBA00023239"/>
    </source>
</evidence>
<dbReference type="InterPro" id="IPR020558">
    <property type="entry name" value="DiOHA_6PGluconate_deHydtase_CS"/>
</dbReference>
<dbReference type="SUPFAM" id="SSF52016">
    <property type="entry name" value="LeuD/IlvD-like"/>
    <property type="match status" value="1"/>
</dbReference>
<dbReference type="PANTHER" id="PTHR43183">
    <property type="entry name" value="HYPOTHETICAL DIHYDROXYACID DEHYDRATASE (EUROFUNG)-RELATED"/>
    <property type="match status" value="1"/>
</dbReference>
<evidence type="ECO:0000256" key="2">
    <source>
        <dbReference type="ARBA" id="ARBA00022723"/>
    </source>
</evidence>
<dbReference type="RefSeq" id="WP_007121105.1">
    <property type="nucleotide sequence ID" value="NZ_ABID01000024.1"/>
</dbReference>
<feature type="domain" description="Dihydroxy-acid/6-phosphogluconate dehydratase N-terminal" evidence="6">
    <location>
        <begin position="44"/>
        <end position="356"/>
    </location>
</feature>
<keyword evidence="2" id="KW-0479">Metal-binding</keyword>
<sequence>MTETKKTADQLRSARWFAPDDLRSFGHRSRMMQMGLGPEDWEGRPVIGILNTWSEMNPCHLHFRDRAEDVKKGIAQAGGLGLEIPTISIDESFTKPTSMLYRNMIAMETEETIRSHPLDGVVLMGGCDKSTPGLTMGAISAGVPFIFLPAGPMLRGNYAGRSLGSGSDAWKFWDERRAGTISAEEWVGVEGGIARSYGHCMTMGTASTMTAIAEAMGLTLPGATSIPAADAGHKRMSASCGRRIVDMVWEDLTPDKIITPAAVQNAATVAMATGCSTNAVVHLLAMARRAGVALELNDLDALGRTTPLIANIRPLGSSEYLMEDFYFAGGLRALMDQLGDKLDRTAITCTGKPLEEGIAGAPVYNDDVIRPLSNPVYKEGSLAVLKGNLCPNGAVIKPAACDPKFHRHEGPALVFDSYPEMKAAIDDESLDVTPDHVLVLRNAGPQGGPGMPEWGMLPMPKALLKQGHRDMLRISDARMSGTSYGACILHVAPESFVGGPLALLKTGDIVRMDLEARTLDMLVGEGELATRRAAWKAPEPRFERGWGYMFQRHVGQADQGCDFDYLTAAFGQAAGEPDIF</sequence>
<keyword evidence="3" id="KW-0408">Iron</keyword>
<dbReference type="InterPro" id="IPR000581">
    <property type="entry name" value="ILV_EDD_N"/>
</dbReference>
<gene>
    <name evidence="8" type="ORF">OIHEL45_18876</name>
</gene>
<evidence type="ECO:0000256" key="4">
    <source>
        <dbReference type="ARBA" id="ARBA00023014"/>
    </source>
</evidence>
<evidence type="ECO:0000313" key="8">
    <source>
        <dbReference type="EMBL" id="EDQ03305.1"/>
    </source>
</evidence>
<evidence type="ECO:0000259" key="7">
    <source>
        <dbReference type="Pfam" id="PF24877"/>
    </source>
</evidence>
<proteinExistence type="inferred from homology"/>
<dbReference type="Pfam" id="PF24877">
    <property type="entry name" value="ILV_EDD_C"/>
    <property type="match status" value="1"/>
</dbReference>
<evidence type="ECO:0000256" key="3">
    <source>
        <dbReference type="ARBA" id="ARBA00023004"/>
    </source>
</evidence>
<comment type="caution">
    <text evidence="8">The sequence shown here is derived from an EMBL/GenBank/DDBJ whole genome shotgun (WGS) entry which is preliminary data.</text>
</comment>
<dbReference type="Gene3D" id="3.50.30.80">
    <property type="entry name" value="IlvD/EDD C-terminal domain-like"/>
    <property type="match status" value="1"/>
</dbReference>
<keyword evidence="4" id="KW-0411">Iron-sulfur</keyword>
<evidence type="ECO:0000259" key="6">
    <source>
        <dbReference type="Pfam" id="PF00920"/>
    </source>
</evidence>
<dbReference type="NCBIfam" id="NF009560">
    <property type="entry name" value="PRK13017.1"/>
    <property type="match status" value="1"/>
</dbReference>
<evidence type="ECO:0000256" key="1">
    <source>
        <dbReference type="ARBA" id="ARBA00006486"/>
    </source>
</evidence>
<protein>
    <submittedName>
        <fullName evidence="8">Dihydroxyacid dehydratase</fullName>
        <ecNumber evidence="8">4.2.1.9</ecNumber>
    </submittedName>
</protein>
<comment type="similarity">
    <text evidence="1">Belongs to the IlvD/Edd family.</text>
</comment>
<dbReference type="GO" id="GO:0004160">
    <property type="term" value="F:dihydroxy-acid dehydratase activity"/>
    <property type="evidence" value="ECO:0007669"/>
    <property type="project" value="UniProtKB-EC"/>
</dbReference>
<dbReference type="InterPro" id="IPR056740">
    <property type="entry name" value="ILV_EDD_C"/>
</dbReference>
<keyword evidence="9" id="KW-1185">Reference proteome</keyword>
<dbReference type="EMBL" id="ABID01000024">
    <property type="protein sequence ID" value="EDQ03305.1"/>
    <property type="molecule type" value="Genomic_DNA"/>
</dbReference>
<reference evidence="8 9" key="1">
    <citation type="submission" date="2007-11" db="EMBL/GenBank/DDBJ databases">
        <authorList>
            <person name="Wagner-Dobler I."/>
            <person name="Ferriera S."/>
            <person name="Johnson J."/>
            <person name="Kravitz S."/>
            <person name="Beeson K."/>
            <person name="Sutton G."/>
            <person name="Rogers Y.-H."/>
            <person name="Friedman R."/>
            <person name="Frazier M."/>
            <person name="Venter J.C."/>
        </authorList>
    </citation>
    <scope>NUCLEOTIDE SEQUENCE [LARGE SCALE GENOMIC DNA]</scope>
    <source>
        <strain evidence="8 9">HEL-45</strain>
    </source>
</reference>
<keyword evidence="5 8" id="KW-0456">Lyase</keyword>
<dbReference type="Proteomes" id="UP000003257">
    <property type="component" value="Unassembled WGS sequence"/>
</dbReference>
<dbReference type="InterPro" id="IPR037237">
    <property type="entry name" value="IlvD/EDD_N"/>
</dbReference>
<dbReference type="NCBIfam" id="NF004784">
    <property type="entry name" value="PRK06131.1"/>
    <property type="match status" value="1"/>
</dbReference>
<name>A0ABM9X1J0_9RHOB</name>
<dbReference type="PROSITE" id="PS00886">
    <property type="entry name" value="ILVD_EDD_1"/>
    <property type="match status" value="1"/>
</dbReference>
<organism evidence="8 9">
    <name type="scientific">Sulfitobacter indolifex HEL-45</name>
    <dbReference type="NCBI Taxonomy" id="391624"/>
    <lineage>
        <taxon>Bacteria</taxon>
        <taxon>Pseudomonadati</taxon>
        <taxon>Pseudomonadota</taxon>
        <taxon>Alphaproteobacteria</taxon>
        <taxon>Rhodobacterales</taxon>
        <taxon>Roseobacteraceae</taxon>
        <taxon>Sulfitobacter</taxon>
    </lineage>
</organism>
<dbReference type="PANTHER" id="PTHR43183:SF2">
    <property type="entry name" value="DIHYDROXY-ACID DEHYDRATASE"/>
    <property type="match status" value="1"/>
</dbReference>
<accession>A0ABM9X1J0</accession>
<dbReference type="InterPro" id="IPR042096">
    <property type="entry name" value="Dihydro-acid_dehy_C"/>
</dbReference>
<dbReference type="SUPFAM" id="SSF143975">
    <property type="entry name" value="IlvD/EDD N-terminal domain-like"/>
    <property type="match status" value="1"/>
</dbReference>
<dbReference type="EC" id="4.2.1.9" evidence="8"/>
<feature type="domain" description="Dihydroxy-acid/6-phosphogluconate dehydratase C-terminal" evidence="7">
    <location>
        <begin position="367"/>
        <end position="561"/>
    </location>
</feature>
<dbReference type="NCBIfam" id="NF009559">
    <property type="entry name" value="PRK13016.1"/>
    <property type="match status" value="1"/>
</dbReference>
<dbReference type="Pfam" id="PF00920">
    <property type="entry name" value="ILVD_EDD_N"/>
    <property type="match status" value="1"/>
</dbReference>
<evidence type="ECO:0000313" key="9">
    <source>
        <dbReference type="Proteomes" id="UP000003257"/>
    </source>
</evidence>
<dbReference type="InterPro" id="IPR052352">
    <property type="entry name" value="Sugar_Degrad_Dehydratases"/>
</dbReference>